<evidence type="ECO:0000313" key="1">
    <source>
        <dbReference type="EMBL" id="MBA8889291.1"/>
    </source>
</evidence>
<evidence type="ECO:0000313" key="2">
    <source>
        <dbReference type="Proteomes" id="UP000550401"/>
    </source>
</evidence>
<keyword evidence="2" id="KW-1185">Reference proteome</keyword>
<dbReference type="AlphaFoldDB" id="A0A839FAW3"/>
<dbReference type="Pfam" id="PF07505">
    <property type="entry name" value="DUF5131"/>
    <property type="match status" value="1"/>
</dbReference>
<comment type="caution">
    <text evidence="1">The sequence shown here is derived from an EMBL/GenBank/DDBJ whole genome shotgun (WGS) entry which is preliminary data.</text>
</comment>
<sequence length="248" mass="28218">MSTQSKIEWTEQTWNPVVGCTKVSAGCKHCYAEVMARRLQAMRTPGYEQGFKKIRLRPEKIDEPLRRTKPTVYFVNSMSDLFHPDVPDQFIDQIFSTMAAATMHTFQVLTKRPERMACYLDSKRVANNIWLGTSVENKRHGVPRIAELRKVQAQTRFLSIEPLLEDIGIVDLRGIAWVIVGGESGPKARPMKAEWARKVQAQCLAAGVRFFFKQWGAHGEDGVRRTKKSNGRLLDGQQWDEMPVVALA</sequence>
<name>A0A839FAW3_9GAMM</name>
<gene>
    <name evidence="1" type="ORF">FHW12_003534</name>
</gene>
<organism evidence="1 2">
    <name type="scientific">Dokdonella fugitiva</name>
    <dbReference type="NCBI Taxonomy" id="328517"/>
    <lineage>
        <taxon>Bacteria</taxon>
        <taxon>Pseudomonadati</taxon>
        <taxon>Pseudomonadota</taxon>
        <taxon>Gammaproteobacteria</taxon>
        <taxon>Lysobacterales</taxon>
        <taxon>Rhodanobacteraceae</taxon>
        <taxon>Dokdonella</taxon>
    </lineage>
</organism>
<reference evidence="1 2" key="1">
    <citation type="submission" date="2020-07" db="EMBL/GenBank/DDBJ databases">
        <title>Genomic Encyclopedia of Type Strains, Phase IV (KMG-V): Genome sequencing to study the core and pangenomes of soil and plant-associated prokaryotes.</title>
        <authorList>
            <person name="Whitman W."/>
        </authorList>
    </citation>
    <scope>NUCLEOTIDE SEQUENCE [LARGE SCALE GENOMIC DNA]</scope>
    <source>
        <strain evidence="1 2">RH2WT43</strain>
    </source>
</reference>
<accession>A0A839FAW3</accession>
<dbReference type="Proteomes" id="UP000550401">
    <property type="component" value="Unassembled WGS sequence"/>
</dbReference>
<dbReference type="InterPro" id="IPR011101">
    <property type="entry name" value="DUF5131"/>
</dbReference>
<dbReference type="RefSeq" id="WP_182532329.1">
    <property type="nucleotide sequence ID" value="NZ_JACGXL010000006.1"/>
</dbReference>
<protein>
    <submittedName>
        <fullName evidence="1">Protein gp37</fullName>
    </submittedName>
</protein>
<dbReference type="EMBL" id="JACGXL010000006">
    <property type="protein sequence ID" value="MBA8889291.1"/>
    <property type="molecule type" value="Genomic_DNA"/>
</dbReference>
<proteinExistence type="predicted"/>